<evidence type="ECO:0000313" key="2">
    <source>
        <dbReference type="Proteomes" id="UP000617531"/>
    </source>
</evidence>
<reference evidence="1" key="2">
    <citation type="submission" date="2020-09" db="EMBL/GenBank/DDBJ databases">
        <authorList>
            <person name="Sun Q."/>
            <person name="Zhou Y."/>
        </authorList>
    </citation>
    <scope>NUCLEOTIDE SEQUENCE</scope>
    <source>
        <strain evidence="1">CGMCC 1.16548</strain>
    </source>
</reference>
<dbReference type="RefSeq" id="WP_191284191.1">
    <property type="nucleotide sequence ID" value="NZ_BNAI01000010.1"/>
</dbReference>
<protein>
    <submittedName>
        <fullName evidence="1">Uncharacterized protein</fullName>
    </submittedName>
</protein>
<keyword evidence="2" id="KW-1185">Reference proteome</keyword>
<dbReference type="AlphaFoldDB" id="A0A8J3GSF0"/>
<reference evidence="1" key="1">
    <citation type="journal article" date="2014" name="Int. J. Syst. Evol. Microbiol.">
        <title>Complete genome sequence of Corynebacterium casei LMG S-19264T (=DSM 44701T), isolated from a smear-ripened cheese.</title>
        <authorList>
            <consortium name="US DOE Joint Genome Institute (JGI-PGF)"/>
            <person name="Walter F."/>
            <person name="Albersmeier A."/>
            <person name="Kalinowski J."/>
            <person name="Ruckert C."/>
        </authorList>
    </citation>
    <scope>NUCLEOTIDE SEQUENCE</scope>
    <source>
        <strain evidence="1">CGMCC 1.16548</strain>
    </source>
</reference>
<dbReference type="EMBL" id="BNAI01000010">
    <property type="protein sequence ID" value="GHF25611.1"/>
    <property type="molecule type" value="Genomic_DNA"/>
</dbReference>
<accession>A0A8J3GSF0</accession>
<dbReference type="Proteomes" id="UP000617531">
    <property type="component" value="Unassembled WGS sequence"/>
</dbReference>
<organism evidence="1 2">
    <name type="scientific">Pseudolysinimonas yzui</name>
    <dbReference type="NCBI Taxonomy" id="2708254"/>
    <lineage>
        <taxon>Bacteria</taxon>
        <taxon>Bacillati</taxon>
        <taxon>Actinomycetota</taxon>
        <taxon>Actinomycetes</taxon>
        <taxon>Micrococcales</taxon>
        <taxon>Microbacteriaceae</taxon>
        <taxon>Pseudolysinimonas</taxon>
    </lineage>
</organism>
<comment type="caution">
    <text evidence="1">The sequence shown here is derived from an EMBL/GenBank/DDBJ whole genome shotgun (WGS) entry which is preliminary data.</text>
</comment>
<proteinExistence type="predicted"/>
<sequence>MDDIRSLIRAVNLELSPVFEEKLRQLLADKDRDWLVDQVVRLSLDAHGLREIDRRSEREAKARARAARLERVRALRLDASGVAEFVATHRPTTRDSLIASGHLLADAPAKGTELLTSASRSAAGEELLEYAKDVLFALLFGDASTLTSLDRVQQELLTFALPVAKAGALDFMRASTEITAAGTWQDPESVSNDERAANTLLEVQYGDTADELVGHGVIAALGLINNLEVNEQVLYARMIDVEQTTLIS</sequence>
<name>A0A8J3GSF0_9MICO</name>
<evidence type="ECO:0000313" key="1">
    <source>
        <dbReference type="EMBL" id="GHF25611.1"/>
    </source>
</evidence>
<gene>
    <name evidence="1" type="ORF">GCM10011600_28260</name>
</gene>